<sequence>MEQRRPRDNRNDRLMPEETSKIRQQRDEERDKRNMNPRAHDQEWQEFKTRQGPRRSLEEVERARVILRTPLCLRKRMREAMLFGFIRISGVEGKEDETMEELKLVRLDGMVPFVSVAKFNRKELPFEVPLSEKVNLVQRDGNRK</sequence>
<reference evidence="1 2" key="2">
    <citation type="journal article" date="2022" name="Mol. Ecol. Resour.">
        <title>The genomes of chicory, endive, great burdock and yacon provide insights into Asteraceae paleo-polyploidization history and plant inulin production.</title>
        <authorList>
            <person name="Fan W."/>
            <person name="Wang S."/>
            <person name="Wang H."/>
            <person name="Wang A."/>
            <person name="Jiang F."/>
            <person name="Liu H."/>
            <person name="Zhao H."/>
            <person name="Xu D."/>
            <person name="Zhang Y."/>
        </authorList>
    </citation>
    <scope>NUCLEOTIDE SEQUENCE [LARGE SCALE GENOMIC DNA]</scope>
    <source>
        <strain evidence="2">cv. Yunnan</strain>
        <tissue evidence="1">Leaves</tissue>
    </source>
</reference>
<proteinExistence type="predicted"/>
<dbReference type="EMBL" id="CM042038">
    <property type="protein sequence ID" value="KAI3732833.1"/>
    <property type="molecule type" value="Genomic_DNA"/>
</dbReference>
<comment type="caution">
    <text evidence="1">The sequence shown here is derived from an EMBL/GenBank/DDBJ whole genome shotgun (WGS) entry which is preliminary data.</text>
</comment>
<keyword evidence="2" id="KW-1185">Reference proteome</keyword>
<gene>
    <name evidence="1" type="ORF">L1987_64042</name>
</gene>
<organism evidence="1 2">
    <name type="scientific">Smallanthus sonchifolius</name>
    <dbReference type="NCBI Taxonomy" id="185202"/>
    <lineage>
        <taxon>Eukaryota</taxon>
        <taxon>Viridiplantae</taxon>
        <taxon>Streptophyta</taxon>
        <taxon>Embryophyta</taxon>
        <taxon>Tracheophyta</taxon>
        <taxon>Spermatophyta</taxon>
        <taxon>Magnoliopsida</taxon>
        <taxon>eudicotyledons</taxon>
        <taxon>Gunneridae</taxon>
        <taxon>Pentapetalae</taxon>
        <taxon>asterids</taxon>
        <taxon>campanulids</taxon>
        <taxon>Asterales</taxon>
        <taxon>Asteraceae</taxon>
        <taxon>Asteroideae</taxon>
        <taxon>Heliantheae alliance</taxon>
        <taxon>Millerieae</taxon>
        <taxon>Smallanthus</taxon>
    </lineage>
</organism>
<dbReference type="Proteomes" id="UP001056120">
    <property type="component" value="Linkage Group LG21"/>
</dbReference>
<protein>
    <submittedName>
        <fullName evidence="1">Uncharacterized protein</fullName>
    </submittedName>
</protein>
<name>A0ACB9CEV3_9ASTR</name>
<evidence type="ECO:0000313" key="2">
    <source>
        <dbReference type="Proteomes" id="UP001056120"/>
    </source>
</evidence>
<evidence type="ECO:0000313" key="1">
    <source>
        <dbReference type="EMBL" id="KAI3732833.1"/>
    </source>
</evidence>
<reference evidence="2" key="1">
    <citation type="journal article" date="2022" name="Mol. Ecol. Resour.">
        <title>The genomes of chicory, endive, great burdock and yacon provide insights into Asteraceae palaeo-polyploidization history and plant inulin production.</title>
        <authorList>
            <person name="Fan W."/>
            <person name="Wang S."/>
            <person name="Wang H."/>
            <person name="Wang A."/>
            <person name="Jiang F."/>
            <person name="Liu H."/>
            <person name="Zhao H."/>
            <person name="Xu D."/>
            <person name="Zhang Y."/>
        </authorList>
    </citation>
    <scope>NUCLEOTIDE SEQUENCE [LARGE SCALE GENOMIC DNA]</scope>
    <source>
        <strain evidence="2">cv. Yunnan</strain>
    </source>
</reference>
<accession>A0ACB9CEV3</accession>